<dbReference type="Pfam" id="PF14907">
    <property type="entry name" value="NTP_transf_5"/>
    <property type="match status" value="1"/>
</dbReference>
<organism evidence="1">
    <name type="scientific">Leptolyngbya boryana CZ1</name>
    <dbReference type="NCBI Taxonomy" id="3060204"/>
    <lineage>
        <taxon>Bacteria</taxon>
        <taxon>Bacillati</taxon>
        <taxon>Cyanobacteriota</taxon>
        <taxon>Cyanophyceae</taxon>
        <taxon>Leptolyngbyales</taxon>
        <taxon>Leptolyngbyaceae</taxon>
        <taxon>Leptolyngbya group</taxon>
        <taxon>Leptolyngbya</taxon>
    </lineage>
</organism>
<protein>
    <submittedName>
        <fullName evidence="1">Nucleotidyltransferase family protein</fullName>
    </submittedName>
</protein>
<name>A0AA96WWE0_LEPBY</name>
<reference evidence="1" key="1">
    <citation type="journal article" date="2023" name="Plants (Basel)">
        <title>Genomic Analysis of Leptolyngbya boryana CZ1 Reveals Efficient Carbon Fixation Modules.</title>
        <authorList>
            <person name="Bai X."/>
            <person name="Wang H."/>
            <person name="Cheng W."/>
            <person name="Wang J."/>
            <person name="Ma M."/>
            <person name="Hu H."/>
            <person name="Song Z."/>
            <person name="Ma H."/>
            <person name="Fan Y."/>
            <person name="Du C."/>
            <person name="Xu J."/>
        </authorList>
    </citation>
    <scope>NUCLEOTIDE SEQUENCE</scope>
    <source>
        <strain evidence="1">CZ1</strain>
    </source>
</reference>
<evidence type="ECO:0000313" key="1">
    <source>
        <dbReference type="EMBL" id="WNZ46995.1"/>
    </source>
</evidence>
<proteinExistence type="predicted"/>
<dbReference type="EMBL" id="CP130144">
    <property type="protein sequence ID" value="WNZ46995.1"/>
    <property type="molecule type" value="Genomic_DNA"/>
</dbReference>
<dbReference type="InterPro" id="IPR039498">
    <property type="entry name" value="NTP_transf_5"/>
</dbReference>
<gene>
    <name evidence="1" type="ORF">Q2T42_03970</name>
</gene>
<dbReference type="AlphaFoldDB" id="A0AA96WWE0"/>
<reference evidence="1" key="2">
    <citation type="submission" date="2023-07" db="EMBL/GenBank/DDBJ databases">
        <authorList>
            <person name="Bai X.-H."/>
            <person name="Wang H.-H."/>
            <person name="Wang J."/>
            <person name="Ma M.-Y."/>
            <person name="Hu H.-H."/>
            <person name="Song Z.-L."/>
            <person name="Ma H.-G."/>
            <person name="Fan Y."/>
            <person name="Du C.-Y."/>
            <person name="Xu J.-C."/>
        </authorList>
    </citation>
    <scope>NUCLEOTIDE SEQUENCE</scope>
    <source>
        <strain evidence="1">CZ1</strain>
    </source>
</reference>
<sequence length="348" mass="40158">MNDAQRNHNFQYDRYQLTPAQKLLLRATLLQGQPALAAWEQWKADVDIEKLEEASYSLLPQLCQNLLAHQVEDAHTARLKGIYRRNWYANQLQAKSLKSTLSKLAEAGIDSIVFGDAAHNVYLSDRPVSNAHLLIRQDKLDLAVKILTAHNWQASTQSSDQLSIQFQNQQQHRLYVQTRLFWGFPQAEIDEQVWQDAMAAGATSTAFLLSPTAQILEVCSRTFWKAREPSLQGLADAFLLIQKNELNWRQLVNQAQQYRMILPVRNTLSLLEQILHLSIPSWVMPTLTQLPLMPEELLTYQVLAEDWQLWMRSQFLPLQQQWMHIRSRSFPGKRALKTLLAPRISAIK</sequence>
<dbReference type="RefSeq" id="WP_316427875.1">
    <property type="nucleotide sequence ID" value="NZ_CP130144.1"/>
</dbReference>
<accession>A0AA96WWE0</accession>